<evidence type="ECO:0000256" key="1">
    <source>
        <dbReference type="SAM" id="MobiDB-lite"/>
    </source>
</evidence>
<evidence type="ECO:0000256" key="2">
    <source>
        <dbReference type="SAM" id="SignalP"/>
    </source>
</evidence>
<sequence length="84" mass="9015">MARQNWPRMFPRMFIAAAALTYAVAAPAPVTQTAMNQPSTAATKTVSTPSSTPKAQRYLADQASATGPRTCSGGRGVWWRCGKR</sequence>
<gene>
    <name evidence="3" type="ORF">F6B93_11705</name>
</gene>
<keyword evidence="2" id="KW-0732">Signal</keyword>
<feature type="compositionally biased region" description="Low complexity" evidence="1">
    <location>
        <begin position="34"/>
        <end position="55"/>
    </location>
</feature>
<feature type="chain" id="PRO_5039281572" evidence="2">
    <location>
        <begin position="29"/>
        <end position="84"/>
    </location>
</feature>
<feature type="region of interest" description="Disordered" evidence="1">
    <location>
        <begin position="34"/>
        <end position="56"/>
    </location>
</feature>
<evidence type="ECO:0000313" key="3">
    <source>
        <dbReference type="EMBL" id="QUR67676.1"/>
    </source>
</evidence>
<feature type="signal peptide" evidence="2">
    <location>
        <begin position="1"/>
        <end position="28"/>
    </location>
</feature>
<dbReference type="KEGG" id="mspg:F6B93_11705"/>
<accession>A0A975PWX8</accession>
<name>A0A975PWX8_9MYCO</name>
<dbReference type="Proteomes" id="UP000682202">
    <property type="component" value="Chromosome"/>
</dbReference>
<reference evidence="3" key="1">
    <citation type="submission" date="2019-12" db="EMBL/GenBank/DDBJ databases">
        <title>Mycobacterium spongiae sp. nov.</title>
        <authorList>
            <person name="Stinear T."/>
        </authorList>
    </citation>
    <scope>NUCLEOTIDE SEQUENCE</scope>
    <source>
        <strain evidence="3">FSD4b-SM</strain>
    </source>
</reference>
<organism evidence="3 4">
    <name type="scientific">Mycobacterium spongiae</name>
    <dbReference type="NCBI Taxonomy" id="886343"/>
    <lineage>
        <taxon>Bacteria</taxon>
        <taxon>Bacillati</taxon>
        <taxon>Actinomycetota</taxon>
        <taxon>Actinomycetes</taxon>
        <taxon>Mycobacteriales</taxon>
        <taxon>Mycobacteriaceae</taxon>
        <taxon>Mycobacterium</taxon>
    </lineage>
</organism>
<dbReference type="AlphaFoldDB" id="A0A975PWX8"/>
<dbReference type="EMBL" id="CP046600">
    <property type="protein sequence ID" value="QUR67676.1"/>
    <property type="molecule type" value="Genomic_DNA"/>
</dbReference>
<keyword evidence="4" id="KW-1185">Reference proteome</keyword>
<proteinExistence type="predicted"/>
<protein>
    <submittedName>
        <fullName evidence="3">Uncharacterized protein</fullName>
    </submittedName>
</protein>
<evidence type="ECO:0000313" key="4">
    <source>
        <dbReference type="Proteomes" id="UP000682202"/>
    </source>
</evidence>